<evidence type="ECO:0008006" key="3">
    <source>
        <dbReference type="Google" id="ProtNLM"/>
    </source>
</evidence>
<reference evidence="1 2" key="1">
    <citation type="journal article" date="2017" name="J. Fish Dis.">
        <title>Comparative assessment of Vibrio virulence in marine fish larvae.</title>
        <authorList>
            <person name="Ronneseth A."/>
            <person name="Castillo D."/>
            <person name="D'Alvise P."/>
            <person name="Tonnesen O."/>
            <person name="Haugland G."/>
            <person name="Grotkjaer T."/>
            <person name="Engell-Sorensen K."/>
            <person name="Norremark L."/>
            <person name="Bergh O."/>
            <person name="Wergeland H.I."/>
            <person name="Gram L."/>
        </authorList>
    </citation>
    <scope>NUCLEOTIDE SEQUENCE [LARGE SCALE GENOMIC DNA]</scope>
    <source>
        <strain evidence="1 2">90-11-286</strain>
    </source>
</reference>
<dbReference type="RefSeq" id="WP_064626744.1">
    <property type="nucleotide sequence ID" value="NZ_JAHGUI010000011.1"/>
</dbReference>
<dbReference type="EMBL" id="JAHGUI010000011">
    <property type="protein sequence ID" value="MBT2917740.1"/>
    <property type="molecule type" value="Genomic_DNA"/>
</dbReference>
<dbReference type="Proteomes" id="UP000078309">
    <property type="component" value="Unassembled WGS sequence"/>
</dbReference>
<gene>
    <name evidence="1" type="ORF">PL14_03460</name>
</gene>
<accession>A0ABD4QR63</accession>
<protein>
    <recommendedName>
        <fullName evidence="3">Replication protein</fullName>
    </recommendedName>
</protein>
<name>A0ABD4QR63_VIBAN</name>
<comment type="caution">
    <text evidence="1">The sequence shown here is derived from an EMBL/GenBank/DDBJ whole genome shotgun (WGS) entry which is preliminary data.</text>
</comment>
<evidence type="ECO:0000313" key="1">
    <source>
        <dbReference type="EMBL" id="MBT2917740.1"/>
    </source>
</evidence>
<organism evidence="1 2">
    <name type="scientific">Vibrio anguillarum</name>
    <name type="common">Listonella anguillarum</name>
    <dbReference type="NCBI Taxonomy" id="55601"/>
    <lineage>
        <taxon>Bacteria</taxon>
        <taxon>Pseudomonadati</taxon>
        <taxon>Pseudomonadota</taxon>
        <taxon>Gammaproteobacteria</taxon>
        <taxon>Vibrionales</taxon>
        <taxon>Vibrionaceae</taxon>
        <taxon>Vibrio</taxon>
    </lineage>
</organism>
<evidence type="ECO:0000313" key="2">
    <source>
        <dbReference type="Proteomes" id="UP000078309"/>
    </source>
</evidence>
<proteinExistence type="predicted"/>
<sequence>MIEFLDRPVAFHRSFVRLGIGVTGALLLSQSLYWSKRTNNTDGWFYKSAEEWKDETGMTRTELETARKKLRNLGILEEKKVGVPCRLHYRINAANLVACLQQTSLQDSCKQACGNPASMAAENLQANTENTQRLPETTSEKSGAPKRKTALSFILESDWPSELNQAAWTAWLEYRKKVLKKPYKSQRSEQAAITKLLNLSKGVAEVQKIIVDQSIDNDWSGLFELKEGVWGAARAGMSNTSTTAQVGESYREGMDISKYQLPESRG</sequence>
<dbReference type="AlphaFoldDB" id="A0ABD4QR63"/>